<reference evidence="2 3" key="1">
    <citation type="journal article" date="2018" name="Nat. Ecol. Evol.">
        <title>Pezizomycetes genomes reveal the molecular basis of ectomycorrhizal truffle lifestyle.</title>
        <authorList>
            <person name="Murat C."/>
            <person name="Payen T."/>
            <person name="Noel B."/>
            <person name="Kuo A."/>
            <person name="Morin E."/>
            <person name="Chen J."/>
            <person name="Kohler A."/>
            <person name="Krizsan K."/>
            <person name="Balestrini R."/>
            <person name="Da Silva C."/>
            <person name="Montanini B."/>
            <person name="Hainaut M."/>
            <person name="Levati E."/>
            <person name="Barry K.W."/>
            <person name="Belfiori B."/>
            <person name="Cichocki N."/>
            <person name="Clum A."/>
            <person name="Dockter R.B."/>
            <person name="Fauchery L."/>
            <person name="Guy J."/>
            <person name="Iotti M."/>
            <person name="Le Tacon F."/>
            <person name="Lindquist E.A."/>
            <person name="Lipzen A."/>
            <person name="Malagnac F."/>
            <person name="Mello A."/>
            <person name="Molinier V."/>
            <person name="Miyauchi S."/>
            <person name="Poulain J."/>
            <person name="Riccioni C."/>
            <person name="Rubini A."/>
            <person name="Sitrit Y."/>
            <person name="Splivallo R."/>
            <person name="Traeger S."/>
            <person name="Wang M."/>
            <person name="Zifcakova L."/>
            <person name="Wipf D."/>
            <person name="Zambonelli A."/>
            <person name="Paolocci F."/>
            <person name="Nowrousian M."/>
            <person name="Ottonello S."/>
            <person name="Baldrian P."/>
            <person name="Spatafora J.W."/>
            <person name="Henrissat B."/>
            <person name="Nagy L.G."/>
            <person name="Aury J.M."/>
            <person name="Wincker P."/>
            <person name="Grigoriev I.V."/>
            <person name="Bonfante P."/>
            <person name="Martin F.M."/>
        </authorList>
    </citation>
    <scope>NUCLEOTIDE SEQUENCE [LARGE SCALE GENOMIC DNA]</scope>
    <source>
        <strain evidence="2 3">RN42</strain>
    </source>
</reference>
<feature type="compositionally biased region" description="Gly residues" evidence="1">
    <location>
        <begin position="208"/>
        <end position="217"/>
    </location>
</feature>
<feature type="region of interest" description="Disordered" evidence="1">
    <location>
        <begin position="196"/>
        <end position="217"/>
    </location>
</feature>
<keyword evidence="3" id="KW-1185">Reference proteome</keyword>
<accession>A0A3N4IM14</accession>
<dbReference type="EMBL" id="ML119648">
    <property type="protein sequence ID" value="RPA86919.1"/>
    <property type="molecule type" value="Genomic_DNA"/>
</dbReference>
<gene>
    <name evidence="2" type="ORF">BJ508DRAFT_122022</name>
</gene>
<evidence type="ECO:0000313" key="2">
    <source>
        <dbReference type="EMBL" id="RPA86919.1"/>
    </source>
</evidence>
<dbReference type="AlphaFoldDB" id="A0A3N4IM14"/>
<protein>
    <submittedName>
        <fullName evidence="2">Uncharacterized protein</fullName>
    </submittedName>
</protein>
<evidence type="ECO:0000256" key="1">
    <source>
        <dbReference type="SAM" id="MobiDB-lite"/>
    </source>
</evidence>
<dbReference type="Proteomes" id="UP000275078">
    <property type="component" value="Unassembled WGS sequence"/>
</dbReference>
<sequence>MPIRTKSILRNERSRIENRVPNLTDLPSLHNRSRRFLCCPPIHGLGIVTWPETEGISSACRKGINHRCGKYRIGRQGLREICCCAALAMRCWFILREGVRNFLQLFRPAGLFQAQQTHTLLCSQLQLGSVRHTEQKRLKEANSLLDPSVGVCICLSVRGGQLEAAFSIHGMAERSMETRPNITKIGLEGSRRAVEAGREARSSFTEGDGLGVGISEA</sequence>
<evidence type="ECO:0000313" key="3">
    <source>
        <dbReference type="Proteomes" id="UP000275078"/>
    </source>
</evidence>
<organism evidence="2 3">
    <name type="scientific">Ascobolus immersus RN42</name>
    <dbReference type="NCBI Taxonomy" id="1160509"/>
    <lineage>
        <taxon>Eukaryota</taxon>
        <taxon>Fungi</taxon>
        <taxon>Dikarya</taxon>
        <taxon>Ascomycota</taxon>
        <taxon>Pezizomycotina</taxon>
        <taxon>Pezizomycetes</taxon>
        <taxon>Pezizales</taxon>
        <taxon>Ascobolaceae</taxon>
        <taxon>Ascobolus</taxon>
    </lineage>
</organism>
<proteinExistence type="predicted"/>
<name>A0A3N4IM14_ASCIM</name>